<feature type="transmembrane region" description="Helical" evidence="1">
    <location>
        <begin position="85"/>
        <end position="102"/>
    </location>
</feature>
<feature type="transmembrane region" description="Helical" evidence="1">
    <location>
        <begin position="61"/>
        <end position="78"/>
    </location>
</feature>
<dbReference type="AlphaFoldDB" id="A0AAV2SPQ2"/>
<keyword evidence="3" id="KW-1185">Reference proteome</keyword>
<evidence type="ECO:0000256" key="1">
    <source>
        <dbReference type="SAM" id="Phobius"/>
    </source>
</evidence>
<reference evidence="2 3" key="1">
    <citation type="submission" date="2024-05" db="EMBL/GenBank/DDBJ databases">
        <authorList>
            <person name="Wallberg A."/>
        </authorList>
    </citation>
    <scope>NUCLEOTIDE SEQUENCE [LARGE SCALE GENOMIC DNA]</scope>
</reference>
<keyword evidence="1" id="KW-1133">Transmembrane helix</keyword>
<keyword evidence="1" id="KW-0812">Transmembrane</keyword>
<dbReference type="Proteomes" id="UP001497623">
    <property type="component" value="Unassembled WGS sequence"/>
</dbReference>
<gene>
    <name evidence="2" type="ORF">MNOR_LOCUS40179</name>
</gene>
<dbReference type="EMBL" id="CAXKWB010117205">
    <property type="protein sequence ID" value="CAL4236291.1"/>
    <property type="molecule type" value="Genomic_DNA"/>
</dbReference>
<evidence type="ECO:0000313" key="3">
    <source>
        <dbReference type="Proteomes" id="UP001497623"/>
    </source>
</evidence>
<evidence type="ECO:0000313" key="2">
    <source>
        <dbReference type="EMBL" id="CAL4236291.1"/>
    </source>
</evidence>
<protein>
    <submittedName>
        <fullName evidence="2">Uncharacterized protein</fullName>
    </submittedName>
</protein>
<keyword evidence="1" id="KW-0472">Membrane</keyword>
<accession>A0AAV2SPQ2</accession>
<feature type="non-terminal residue" evidence="2">
    <location>
        <position position="1"/>
    </location>
</feature>
<proteinExistence type="predicted"/>
<organism evidence="2 3">
    <name type="scientific">Meganyctiphanes norvegica</name>
    <name type="common">Northern krill</name>
    <name type="synonym">Thysanopoda norvegica</name>
    <dbReference type="NCBI Taxonomy" id="48144"/>
    <lineage>
        <taxon>Eukaryota</taxon>
        <taxon>Metazoa</taxon>
        <taxon>Ecdysozoa</taxon>
        <taxon>Arthropoda</taxon>
        <taxon>Crustacea</taxon>
        <taxon>Multicrustacea</taxon>
        <taxon>Malacostraca</taxon>
        <taxon>Eumalacostraca</taxon>
        <taxon>Eucarida</taxon>
        <taxon>Euphausiacea</taxon>
        <taxon>Euphausiidae</taxon>
        <taxon>Meganyctiphanes</taxon>
    </lineage>
</organism>
<name>A0AAV2SPQ2_MEGNR</name>
<feature type="transmembrane region" description="Helical" evidence="1">
    <location>
        <begin position="28"/>
        <end position="49"/>
    </location>
</feature>
<feature type="transmembrane region" description="Helical" evidence="1">
    <location>
        <begin position="122"/>
        <end position="147"/>
    </location>
</feature>
<comment type="caution">
    <text evidence="2">The sequence shown here is derived from an EMBL/GenBank/DDBJ whole genome shotgun (WGS) entry which is preliminary data.</text>
</comment>
<sequence>AFRTFSFLVTGTHAKFLFKKRVNYEHSIAWVAWLGMIGTASIIPTILVLKKELQHRGAGHMVWTAFKLIPLLALHYWLDIITPYGLLYSLYMVVASICLLKWSSLSPLNYDWDDWDMFDEKVFMFGNVMIAIFCILVNIIVIVMAIYRVGSIGNSVRSVWNDLNIYKKDTLGCANIENGKPNEKQNQHLYNILHLYSTVYRFLTK</sequence>